<feature type="compositionally biased region" description="Pro residues" evidence="1">
    <location>
        <begin position="89"/>
        <end position="103"/>
    </location>
</feature>
<name>A0ABR3IQA7_9AGAR</name>
<feature type="region of interest" description="Disordered" evidence="1">
    <location>
        <begin position="385"/>
        <end position="428"/>
    </location>
</feature>
<evidence type="ECO:0000256" key="1">
    <source>
        <dbReference type="SAM" id="MobiDB-lite"/>
    </source>
</evidence>
<feature type="region of interest" description="Disordered" evidence="1">
    <location>
        <begin position="265"/>
        <end position="336"/>
    </location>
</feature>
<accession>A0ABR3IQA7</accession>
<gene>
    <name evidence="2" type="ORF">HGRIS_000961</name>
</gene>
<proteinExistence type="predicted"/>
<feature type="compositionally biased region" description="Low complexity" evidence="1">
    <location>
        <begin position="480"/>
        <end position="508"/>
    </location>
</feature>
<keyword evidence="3" id="KW-1185">Reference proteome</keyword>
<feature type="compositionally biased region" description="Basic residues" evidence="1">
    <location>
        <begin position="515"/>
        <end position="524"/>
    </location>
</feature>
<protein>
    <submittedName>
        <fullName evidence="2">Uncharacterized protein</fullName>
    </submittedName>
</protein>
<dbReference type="Proteomes" id="UP001556367">
    <property type="component" value="Unassembled WGS sequence"/>
</dbReference>
<feature type="compositionally biased region" description="Low complexity" evidence="1">
    <location>
        <begin position="71"/>
        <end position="88"/>
    </location>
</feature>
<feature type="compositionally biased region" description="Low complexity" evidence="1">
    <location>
        <begin position="284"/>
        <end position="305"/>
    </location>
</feature>
<feature type="compositionally biased region" description="Basic and acidic residues" evidence="1">
    <location>
        <begin position="265"/>
        <end position="274"/>
    </location>
</feature>
<dbReference type="EMBL" id="JASNQZ010000018">
    <property type="protein sequence ID" value="KAL0945475.1"/>
    <property type="molecule type" value="Genomic_DNA"/>
</dbReference>
<feature type="compositionally biased region" description="Pro residues" evidence="1">
    <location>
        <begin position="172"/>
        <end position="181"/>
    </location>
</feature>
<reference evidence="3" key="1">
    <citation type="submission" date="2024-06" db="EMBL/GenBank/DDBJ databases">
        <title>Multi-omics analyses provide insights into the biosynthesis of the anticancer antibiotic pleurotin in Hohenbuehelia grisea.</title>
        <authorList>
            <person name="Weaver J.A."/>
            <person name="Alberti F."/>
        </authorList>
    </citation>
    <scope>NUCLEOTIDE SEQUENCE [LARGE SCALE GENOMIC DNA]</scope>
    <source>
        <strain evidence="3">T-177</strain>
    </source>
</reference>
<organism evidence="2 3">
    <name type="scientific">Hohenbuehelia grisea</name>
    <dbReference type="NCBI Taxonomy" id="104357"/>
    <lineage>
        <taxon>Eukaryota</taxon>
        <taxon>Fungi</taxon>
        <taxon>Dikarya</taxon>
        <taxon>Basidiomycota</taxon>
        <taxon>Agaricomycotina</taxon>
        <taxon>Agaricomycetes</taxon>
        <taxon>Agaricomycetidae</taxon>
        <taxon>Agaricales</taxon>
        <taxon>Pleurotineae</taxon>
        <taxon>Pleurotaceae</taxon>
        <taxon>Hohenbuehelia</taxon>
    </lineage>
</organism>
<feature type="compositionally biased region" description="Low complexity" evidence="1">
    <location>
        <begin position="319"/>
        <end position="334"/>
    </location>
</feature>
<comment type="caution">
    <text evidence="2">The sequence shown here is derived from an EMBL/GenBank/DDBJ whole genome shotgun (WGS) entry which is preliminary data.</text>
</comment>
<evidence type="ECO:0000313" key="2">
    <source>
        <dbReference type="EMBL" id="KAL0945475.1"/>
    </source>
</evidence>
<feature type="region of interest" description="Disordered" evidence="1">
    <location>
        <begin position="476"/>
        <end position="528"/>
    </location>
</feature>
<sequence>MSGPLLLNNMAMATTSLLPQSRRRESVEIIDVDELDDDILQQAPSRPAQRRRVDPELEVFVIDSDDDEDIGASTSSSSSGARSQRLRSLPPPAQDPTVPPVPRIPRRFAGQQGFLPPIRRHPPPYPEPSLPGVVRPNAQPFPFESHLSAPSSREGSAAAWNSRVNRNSGARPAPPDPPMHAAPPSHHQPAMGFGGALISLSRFHDAIGRTQRRNQPAPAPRARGWHQTWFSHIFPEDDLFEDGLMPPNDMMMRTMGATRSKEPEYKNEYTHPGKPEPGFVFDFAPASDDGFGDSASASTTLVTSSENPIVILDDDDDAPGPSSSTSKLTGPSSPAQVRTQLVCAGCKAPLLLGNQTATKGPEEEKRRKIWGLRCGHLIDGACLDEISRPAPPLEPTEPTEAPVKDKKGKGKAKTIAPEPTPAPAPMADDDVYAPPDGDFFFSGTLRLPDGSDSGQRYSLRPRRTANGITTITIHPQPVETRSSARQAAAAAPASAPSTGTSAGPGPRSRPAAKTSRGRGGGRGKPKTETFVWHCPVAGCGKEHASVRVRGGEWEMEKDTTAGTGMLMRVTRSGRGAIPVFV</sequence>
<feature type="region of interest" description="Disordered" evidence="1">
    <location>
        <begin position="59"/>
        <end position="193"/>
    </location>
</feature>
<evidence type="ECO:0000313" key="3">
    <source>
        <dbReference type="Proteomes" id="UP001556367"/>
    </source>
</evidence>